<dbReference type="InterPro" id="IPR006671">
    <property type="entry name" value="Cyclin_N"/>
</dbReference>
<accession>A0ABQ9YE96</accession>
<dbReference type="Proteomes" id="UP001281761">
    <property type="component" value="Unassembled WGS sequence"/>
</dbReference>
<keyword evidence="1" id="KW-0195">Cyclin</keyword>
<evidence type="ECO:0000313" key="3">
    <source>
        <dbReference type="EMBL" id="KAK2962099.1"/>
    </source>
</evidence>
<dbReference type="InterPro" id="IPR036915">
    <property type="entry name" value="Cyclin-like_sf"/>
</dbReference>
<comment type="caution">
    <text evidence="3">The sequence shown here is derived from an EMBL/GenBank/DDBJ whole genome shotgun (WGS) entry which is preliminary data.</text>
</comment>
<dbReference type="PANTHER" id="PTHR10026">
    <property type="entry name" value="CYCLIN"/>
    <property type="match status" value="1"/>
</dbReference>
<sequence length="269" mass="30546">MERQEHNPLMHFRTSTHAKHWMFTLDVLEEKQLSLLSPALFTSLEESILRYYCEKKLIECIQLRKYRHKTIAAAITFLKRFFLVNPINAIPLANITAACLFLAGKTEETQIHYSKILDIFKISQQDLFAAEVRVLAASNFNVHIWCIYHTLSGCLKNFTIESSLESQQLSLLSERAKSIVTESLHSNAMFLLSPGQYALCALTLAARELNIPFEQSVQGLPAQSSLETYLTLFQSECEKSSQIISAFQTLSSHQIDDLLNRQISIISGT</sequence>
<evidence type="ECO:0000256" key="1">
    <source>
        <dbReference type="RuleBase" id="RU000383"/>
    </source>
</evidence>
<comment type="similarity">
    <text evidence="1">Belongs to the cyclin family.</text>
</comment>
<reference evidence="3 4" key="1">
    <citation type="journal article" date="2022" name="bioRxiv">
        <title>Genomics of Preaxostyla Flagellates Illuminates Evolutionary Transitions and the Path Towards Mitochondrial Loss.</title>
        <authorList>
            <person name="Novak L.V.F."/>
            <person name="Treitli S.C."/>
            <person name="Pyrih J."/>
            <person name="Halakuc P."/>
            <person name="Pipaliya S.V."/>
            <person name="Vacek V."/>
            <person name="Brzon O."/>
            <person name="Soukal P."/>
            <person name="Eme L."/>
            <person name="Dacks J.B."/>
            <person name="Karnkowska A."/>
            <person name="Elias M."/>
            <person name="Hampl V."/>
        </authorList>
    </citation>
    <scope>NUCLEOTIDE SEQUENCE [LARGE SCALE GENOMIC DNA]</scope>
    <source>
        <strain evidence="3">NAU3</strain>
        <tissue evidence="3">Gut</tissue>
    </source>
</reference>
<evidence type="ECO:0000313" key="4">
    <source>
        <dbReference type="Proteomes" id="UP001281761"/>
    </source>
</evidence>
<protein>
    <recommendedName>
        <fullName evidence="2">Cyclin-like domain-containing protein</fullName>
    </recommendedName>
</protein>
<dbReference type="Pfam" id="PF00134">
    <property type="entry name" value="Cyclin_N"/>
    <property type="match status" value="1"/>
</dbReference>
<dbReference type="InterPro" id="IPR013763">
    <property type="entry name" value="Cyclin-like_dom"/>
</dbReference>
<dbReference type="InterPro" id="IPR043198">
    <property type="entry name" value="Cyclin/Ssn8"/>
</dbReference>
<dbReference type="EMBL" id="JARBJD010000012">
    <property type="protein sequence ID" value="KAK2962099.1"/>
    <property type="molecule type" value="Genomic_DNA"/>
</dbReference>
<dbReference type="SUPFAM" id="SSF47954">
    <property type="entry name" value="Cyclin-like"/>
    <property type="match status" value="2"/>
</dbReference>
<dbReference type="Gene3D" id="1.10.472.10">
    <property type="entry name" value="Cyclin-like"/>
    <property type="match status" value="2"/>
</dbReference>
<dbReference type="SMART" id="SM00385">
    <property type="entry name" value="CYCLIN"/>
    <property type="match status" value="1"/>
</dbReference>
<name>A0ABQ9YE96_9EUKA</name>
<proteinExistence type="inferred from homology"/>
<organism evidence="3 4">
    <name type="scientific">Blattamonas nauphoetae</name>
    <dbReference type="NCBI Taxonomy" id="2049346"/>
    <lineage>
        <taxon>Eukaryota</taxon>
        <taxon>Metamonada</taxon>
        <taxon>Preaxostyla</taxon>
        <taxon>Oxymonadida</taxon>
        <taxon>Blattamonas</taxon>
    </lineage>
</organism>
<evidence type="ECO:0000259" key="2">
    <source>
        <dbReference type="SMART" id="SM00385"/>
    </source>
</evidence>
<keyword evidence="4" id="KW-1185">Reference proteome</keyword>
<feature type="domain" description="Cyclin-like" evidence="2">
    <location>
        <begin position="55"/>
        <end position="136"/>
    </location>
</feature>
<gene>
    <name evidence="3" type="ORF">BLNAU_2759</name>
</gene>